<dbReference type="InterPro" id="IPR013103">
    <property type="entry name" value="RVT_2"/>
</dbReference>
<accession>A0ABQ5CDZ5</accession>
<protein>
    <submittedName>
        <fullName evidence="4">Ribonuclease H-like domain-containing protein</fullName>
    </submittedName>
</protein>
<reference evidence="4" key="1">
    <citation type="journal article" date="2022" name="Int. J. Mol. Sci.">
        <title>Draft Genome of Tanacetum Coccineum: Genomic Comparison of Closely Related Tanacetum-Family Plants.</title>
        <authorList>
            <person name="Yamashiro T."/>
            <person name="Shiraishi A."/>
            <person name="Nakayama K."/>
            <person name="Satake H."/>
        </authorList>
    </citation>
    <scope>NUCLEOTIDE SEQUENCE</scope>
</reference>
<feature type="compositionally biased region" description="Acidic residues" evidence="2">
    <location>
        <begin position="620"/>
        <end position="632"/>
    </location>
</feature>
<feature type="compositionally biased region" description="Basic and acidic residues" evidence="2">
    <location>
        <begin position="108"/>
        <end position="120"/>
    </location>
</feature>
<evidence type="ECO:0000256" key="2">
    <source>
        <dbReference type="SAM" id="MobiDB-lite"/>
    </source>
</evidence>
<keyword evidence="5" id="KW-1185">Reference proteome</keyword>
<comment type="caution">
    <text evidence="4">The sequence shown here is derived from an EMBL/GenBank/DDBJ whole genome shotgun (WGS) entry which is preliminary data.</text>
</comment>
<name>A0ABQ5CDZ5_9ASTR</name>
<feature type="coiled-coil region" evidence="1">
    <location>
        <begin position="842"/>
        <end position="869"/>
    </location>
</feature>
<sequence>MVDLLPASMEEIPKWSVLFTDTECVVLSPNFKLLDENHVLLRVPRKDNMYSVDLKNIVPSGGIKECENAGKAREETISSKDYILLPFLTQDLPFSSSSKDSPDAGYKPSEEEEKKDAKDPENEDSEVPNTEEPRVNQEQDANVNNTNNINTVSPTVNAVDIENNVVDENIVYRCDDDPNMPNLEEIVYSDDDDDVDAEADITNLDSHILVSPTPTTRIYKDHPLEQIIGDIHSAPQTRRMTKSVTDHEAMQKELMQFKLQQGWTFMDLPHGKRAIDTKWVYRNKRDKRGIVIRNKTRLVAQGYTQEEGIDYDEMDVKSAFLYGNIKEEVYVCQPPGFEDLEFPDKIYKVEKTLYGLHQAHKSWYKTLSTYLLDNRFQRGQIDKTLFIKRVKCDILLVQVYVDDIIFGYNKKVLCTEFEKLMHKKFQMSFMVELTFFLGLQVTQKEDGIFISQDKPDIMFSVCACARYQVNPKASHIHAVKRIFRYLKGASLDRKSTIGGITYYCWVTTAGSVNAVRLNLLLLVQVNVVEGDFINTLIQVAFLDKPTESDGFEQIIDFLNANPIKYALTVNPTIYTTCIKQFWATAKATTVNEERQIQALLDKKKVIITEMSVRIDLKLEDAEDTESPEELGEGSEIPSDPHHTPTTTQPSTSKSKKKQYRRKQRKYNEAPQLSGLAEPVIDDTKNVASVPTHSNDPLLSGEDRLQLTELMNLCTSLQKKVLDLEEAKTAQAKEIASLKKRVKKLEKRRKSRTLGLKRLRKVEDASKQGRKIADIDQDAEVTLVDETQRRNEEKMLFDVNNDLQGEEIVVEKEVAEKEVSTTDPLHMLAQGPMGQKRVVMQDQEVLEILKLKLQAELEEEERVTRQREEEANLILWDNTQSMMEAYYELAARLQAKGARRIDIEKKSRLFVVVEGSKTRTEGSSKRAGKELESDKSKKQKIDEHVEAKVNDDQEDAQQEALNDIGIDVLSTPKLVTKQVRKK</sequence>
<dbReference type="SUPFAM" id="SSF56672">
    <property type="entry name" value="DNA/RNA polymerases"/>
    <property type="match status" value="1"/>
</dbReference>
<proteinExistence type="predicted"/>
<dbReference type="InterPro" id="IPR043502">
    <property type="entry name" value="DNA/RNA_pol_sf"/>
</dbReference>
<feature type="compositionally biased region" description="Polar residues" evidence="2">
    <location>
        <begin position="685"/>
        <end position="695"/>
    </location>
</feature>
<feature type="compositionally biased region" description="Basic residues" evidence="2">
    <location>
        <begin position="653"/>
        <end position="664"/>
    </location>
</feature>
<keyword evidence="1" id="KW-0175">Coiled coil</keyword>
<evidence type="ECO:0000313" key="5">
    <source>
        <dbReference type="Proteomes" id="UP001151760"/>
    </source>
</evidence>
<dbReference type="Proteomes" id="UP001151760">
    <property type="component" value="Unassembled WGS sequence"/>
</dbReference>
<feature type="region of interest" description="Disordered" evidence="2">
    <location>
        <begin position="920"/>
        <end position="941"/>
    </location>
</feature>
<dbReference type="EMBL" id="BQNB010014202">
    <property type="protein sequence ID" value="GJT25285.1"/>
    <property type="molecule type" value="Genomic_DNA"/>
</dbReference>
<reference evidence="4" key="2">
    <citation type="submission" date="2022-01" db="EMBL/GenBank/DDBJ databases">
        <authorList>
            <person name="Yamashiro T."/>
            <person name="Shiraishi A."/>
            <person name="Satake H."/>
            <person name="Nakayama K."/>
        </authorList>
    </citation>
    <scope>NUCLEOTIDE SEQUENCE</scope>
</reference>
<feature type="region of interest" description="Disordered" evidence="2">
    <location>
        <begin position="618"/>
        <end position="695"/>
    </location>
</feature>
<dbReference type="Pfam" id="PF07727">
    <property type="entry name" value="RVT_2"/>
    <property type="match status" value="1"/>
</dbReference>
<organism evidence="4 5">
    <name type="scientific">Tanacetum coccineum</name>
    <dbReference type="NCBI Taxonomy" id="301880"/>
    <lineage>
        <taxon>Eukaryota</taxon>
        <taxon>Viridiplantae</taxon>
        <taxon>Streptophyta</taxon>
        <taxon>Embryophyta</taxon>
        <taxon>Tracheophyta</taxon>
        <taxon>Spermatophyta</taxon>
        <taxon>Magnoliopsida</taxon>
        <taxon>eudicotyledons</taxon>
        <taxon>Gunneridae</taxon>
        <taxon>Pentapetalae</taxon>
        <taxon>asterids</taxon>
        <taxon>campanulids</taxon>
        <taxon>Asterales</taxon>
        <taxon>Asteraceae</taxon>
        <taxon>Asteroideae</taxon>
        <taxon>Anthemideae</taxon>
        <taxon>Anthemidinae</taxon>
        <taxon>Tanacetum</taxon>
    </lineage>
</organism>
<feature type="compositionally biased region" description="Low complexity" evidence="2">
    <location>
        <begin position="142"/>
        <end position="155"/>
    </location>
</feature>
<evidence type="ECO:0000313" key="4">
    <source>
        <dbReference type="EMBL" id="GJT25285.1"/>
    </source>
</evidence>
<feature type="domain" description="Reverse transcriptase Ty1/copia-type" evidence="3">
    <location>
        <begin position="313"/>
        <end position="453"/>
    </location>
</feature>
<evidence type="ECO:0000256" key="1">
    <source>
        <dbReference type="SAM" id="Coils"/>
    </source>
</evidence>
<evidence type="ECO:0000259" key="3">
    <source>
        <dbReference type="Pfam" id="PF07727"/>
    </source>
</evidence>
<feature type="coiled-coil region" evidence="1">
    <location>
        <begin position="706"/>
        <end position="747"/>
    </location>
</feature>
<feature type="region of interest" description="Disordered" evidence="2">
    <location>
        <begin position="94"/>
        <end position="155"/>
    </location>
</feature>
<gene>
    <name evidence="4" type="ORF">Tco_0895222</name>
</gene>
<feature type="compositionally biased region" description="Low complexity" evidence="2">
    <location>
        <begin position="643"/>
        <end position="652"/>
    </location>
</feature>